<dbReference type="NCBIfam" id="TIGR00562">
    <property type="entry name" value="proto_IX_ox"/>
    <property type="match status" value="1"/>
</dbReference>
<evidence type="ECO:0000259" key="7">
    <source>
        <dbReference type="Pfam" id="PF01593"/>
    </source>
</evidence>
<comment type="pathway">
    <text evidence="6">Porphyrin-containing compound metabolism; protoheme biosynthesis.</text>
</comment>
<keyword evidence="4 6" id="KW-0560">Oxidoreductase</keyword>
<dbReference type="SUPFAM" id="SSF54373">
    <property type="entry name" value="FAD-linked reductases, C-terminal domain"/>
    <property type="match status" value="1"/>
</dbReference>
<accession>A0A1M5VF93</accession>
<dbReference type="PANTHER" id="PTHR42923">
    <property type="entry name" value="PROTOPORPHYRINOGEN OXIDASE"/>
    <property type="match status" value="1"/>
</dbReference>
<dbReference type="InterPro" id="IPR004572">
    <property type="entry name" value="Protoporphyrinogen_oxidase"/>
</dbReference>
<dbReference type="GO" id="GO:0004729">
    <property type="term" value="F:oxygen-dependent protoporphyrinogen oxidase activity"/>
    <property type="evidence" value="ECO:0007669"/>
    <property type="project" value="UniProtKB-UniRule"/>
</dbReference>
<dbReference type="EMBL" id="FQXS01000008">
    <property type="protein sequence ID" value="SHH73818.1"/>
    <property type="molecule type" value="Genomic_DNA"/>
</dbReference>
<dbReference type="Pfam" id="PF01593">
    <property type="entry name" value="Amino_oxidase"/>
    <property type="match status" value="1"/>
</dbReference>
<keyword evidence="9" id="KW-1185">Reference proteome</keyword>
<dbReference type="STRING" id="1121409.SAMN02745124_01646"/>
<dbReference type="Proteomes" id="UP000184139">
    <property type="component" value="Unassembled WGS sequence"/>
</dbReference>
<feature type="domain" description="Amine oxidase" evidence="7">
    <location>
        <begin position="17"/>
        <end position="392"/>
    </location>
</feature>
<dbReference type="RefSeq" id="WP_073375054.1">
    <property type="nucleotide sequence ID" value="NZ_FQXS01000008.1"/>
</dbReference>
<reference evidence="8 9" key="1">
    <citation type="submission" date="2016-11" db="EMBL/GenBank/DDBJ databases">
        <authorList>
            <person name="Jaros S."/>
            <person name="Januszkiewicz K."/>
            <person name="Wedrychowicz H."/>
        </authorList>
    </citation>
    <scope>NUCLEOTIDE SEQUENCE [LARGE SCALE GENOMIC DNA]</scope>
    <source>
        <strain evidence="8 9">DSM 9705</strain>
    </source>
</reference>
<evidence type="ECO:0000313" key="9">
    <source>
        <dbReference type="Proteomes" id="UP000184139"/>
    </source>
</evidence>
<keyword evidence="6" id="KW-0963">Cytoplasm</keyword>
<evidence type="ECO:0000256" key="4">
    <source>
        <dbReference type="ARBA" id="ARBA00023002"/>
    </source>
</evidence>
<dbReference type="GO" id="GO:0005737">
    <property type="term" value="C:cytoplasm"/>
    <property type="evidence" value="ECO:0007669"/>
    <property type="project" value="UniProtKB-SubCell"/>
</dbReference>
<comment type="function">
    <text evidence="6">Involved in coproporphyrin-dependent heme b biosynthesis. Catalyzes the oxidation of coproporphyrinogen III to coproporphyrin III.</text>
</comment>
<dbReference type="GO" id="GO:0006783">
    <property type="term" value="P:heme biosynthetic process"/>
    <property type="evidence" value="ECO:0007669"/>
    <property type="project" value="UniProtKB-UniRule"/>
</dbReference>
<evidence type="ECO:0000256" key="6">
    <source>
        <dbReference type="RuleBase" id="RU364052"/>
    </source>
</evidence>
<dbReference type="InterPro" id="IPR002937">
    <property type="entry name" value="Amino_oxidase"/>
</dbReference>
<keyword evidence="5 6" id="KW-0350">Heme biosynthesis</keyword>
<proteinExistence type="inferred from homology"/>
<dbReference type="Gene3D" id="3.90.660.20">
    <property type="entry name" value="Protoporphyrinogen oxidase, mitochondrial, domain 2"/>
    <property type="match status" value="1"/>
</dbReference>
<dbReference type="Gene3D" id="3.50.50.60">
    <property type="entry name" value="FAD/NAD(P)-binding domain"/>
    <property type="match status" value="1"/>
</dbReference>
<evidence type="ECO:0000313" key="8">
    <source>
        <dbReference type="EMBL" id="SHH73818.1"/>
    </source>
</evidence>
<name>A0A1M5VF93_9BACT</name>
<dbReference type="Gene3D" id="1.10.3110.10">
    <property type="entry name" value="protoporphyrinogen ix oxidase, domain 3"/>
    <property type="match status" value="1"/>
</dbReference>
<keyword evidence="2 6" id="KW-0285">Flavoprotein</keyword>
<evidence type="ECO:0000256" key="5">
    <source>
        <dbReference type="ARBA" id="ARBA00023133"/>
    </source>
</evidence>
<evidence type="ECO:0000256" key="1">
    <source>
        <dbReference type="ARBA" id="ARBA00001974"/>
    </source>
</evidence>
<dbReference type="OrthoDB" id="20837at2"/>
<dbReference type="EC" id="1.3.3.15" evidence="6"/>
<dbReference type="PANTHER" id="PTHR42923:SF3">
    <property type="entry name" value="PROTOPORPHYRINOGEN OXIDASE"/>
    <property type="match status" value="1"/>
</dbReference>
<dbReference type="AlphaFoldDB" id="A0A1M5VF93"/>
<keyword evidence="3 6" id="KW-0274">FAD</keyword>
<comment type="similarity">
    <text evidence="6">Belongs to the protoporphyrinogen/coproporphyrinogen oxidase family. Coproporphyrinogen III oxidase subfamily.</text>
</comment>
<organism evidence="8 9">
    <name type="scientific">Desulfofustis glycolicus DSM 9705</name>
    <dbReference type="NCBI Taxonomy" id="1121409"/>
    <lineage>
        <taxon>Bacteria</taxon>
        <taxon>Pseudomonadati</taxon>
        <taxon>Thermodesulfobacteriota</taxon>
        <taxon>Desulfobulbia</taxon>
        <taxon>Desulfobulbales</taxon>
        <taxon>Desulfocapsaceae</taxon>
        <taxon>Desulfofustis</taxon>
    </lineage>
</organism>
<sequence length="469" mass="51239">MNESNDTIDTIIVGGGISGLVVAHRLTRDFPGHRLVVLEKEERPGGVISSFSDNGYLAEWGPHGFLDNCAESRDILRETGLDKECVAASLATFVRYVCINGRLMMIPQSPLKILRAPLIPFGDKIRVLGDLFKKPLDGEPTVAKWAAYRFGRALLPYVDAVFTGTYAGDYNELRIDAVMPGVRELEHRHGSVIRGVIAKARAARKTKRRGEKLTMPAMTSFPGGMQRLPERLAEPLIAAGGLHYGQRVIGLERQENGWAVQTKTERLVAANLVLALPVNGALPLLATVDPALAALSVPEARLATVVFGFADAQLPPGFGYLIPEVEQRFTLGTLFSSNMFPNRAPAGHIVFETLVGGRRHPERVELDDKTLIERSLADVRGLLTLPPTPSYAKVLRPFGAIPQLEGGYRDLLRRRNELVARQRGLFICGFGWEGIGLNDMIKTACALAGRVGSGTAQSQDQAEVKKVYF</sequence>
<evidence type="ECO:0000256" key="2">
    <source>
        <dbReference type="ARBA" id="ARBA00022630"/>
    </source>
</evidence>
<dbReference type="InterPro" id="IPR050464">
    <property type="entry name" value="Zeta_carotene_desat/Oxidored"/>
</dbReference>
<gene>
    <name evidence="8" type="ORF">SAMN02745124_01646</name>
</gene>
<evidence type="ECO:0000256" key="3">
    <source>
        <dbReference type="ARBA" id="ARBA00022827"/>
    </source>
</evidence>
<protein>
    <recommendedName>
        <fullName evidence="6">Coproporphyrinogen III oxidase</fullName>
        <ecNumber evidence="6">1.3.3.15</ecNumber>
    </recommendedName>
</protein>
<dbReference type="SUPFAM" id="SSF51905">
    <property type="entry name" value="FAD/NAD(P)-binding domain"/>
    <property type="match status" value="1"/>
</dbReference>
<comment type="cofactor">
    <cofactor evidence="1 6">
        <name>FAD</name>
        <dbReference type="ChEBI" id="CHEBI:57692"/>
    </cofactor>
</comment>
<comment type="subcellular location">
    <subcellularLocation>
        <location evidence="6">Cytoplasm</location>
    </subcellularLocation>
</comment>
<comment type="catalytic activity">
    <reaction evidence="6">
        <text>coproporphyrinogen III + 3 O2 = coproporphyrin III + 3 H2O2</text>
        <dbReference type="Rhea" id="RHEA:43436"/>
        <dbReference type="ChEBI" id="CHEBI:15379"/>
        <dbReference type="ChEBI" id="CHEBI:16240"/>
        <dbReference type="ChEBI" id="CHEBI:57309"/>
        <dbReference type="ChEBI" id="CHEBI:131725"/>
        <dbReference type="EC" id="1.3.3.15"/>
    </reaction>
</comment>
<dbReference type="InterPro" id="IPR036188">
    <property type="entry name" value="FAD/NAD-bd_sf"/>
</dbReference>